<sequence>MRAMPESTKNVPSMKRVIKVSCMYRPHFDSEFLRRGEDNNVVLDGRKNYSIEELKTILKRKFVTNGILSDAEVEPGDCIINIGFLNCTILTELQDMEEKPCTLWEFNPL</sequence>
<gene>
    <name evidence="1" type="ORF">QAD02_020044</name>
</gene>
<evidence type="ECO:0000313" key="2">
    <source>
        <dbReference type="Proteomes" id="UP001239111"/>
    </source>
</evidence>
<proteinExistence type="predicted"/>
<dbReference type="Proteomes" id="UP001239111">
    <property type="component" value="Chromosome 1"/>
</dbReference>
<keyword evidence="2" id="KW-1185">Reference proteome</keyword>
<name>A0ACC2PPI2_9HYME</name>
<reference evidence="1" key="1">
    <citation type="submission" date="2023-04" db="EMBL/GenBank/DDBJ databases">
        <title>A chromosome-level genome assembly of the parasitoid wasp Eretmocerus hayati.</title>
        <authorList>
            <person name="Zhong Y."/>
            <person name="Liu S."/>
            <person name="Liu Y."/>
        </authorList>
    </citation>
    <scope>NUCLEOTIDE SEQUENCE</scope>
    <source>
        <strain evidence="1">ZJU_SS_LIU_2023</strain>
    </source>
</reference>
<protein>
    <submittedName>
        <fullName evidence="1">Uncharacterized protein</fullName>
    </submittedName>
</protein>
<dbReference type="EMBL" id="CM056741">
    <property type="protein sequence ID" value="KAJ8684252.1"/>
    <property type="molecule type" value="Genomic_DNA"/>
</dbReference>
<accession>A0ACC2PPI2</accession>
<evidence type="ECO:0000313" key="1">
    <source>
        <dbReference type="EMBL" id="KAJ8684252.1"/>
    </source>
</evidence>
<comment type="caution">
    <text evidence="1">The sequence shown here is derived from an EMBL/GenBank/DDBJ whole genome shotgun (WGS) entry which is preliminary data.</text>
</comment>
<organism evidence="1 2">
    <name type="scientific">Eretmocerus hayati</name>
    <dbReference type="NCBI Taxonomy" id="131215"/>
    <lineage>
        <taxon>Eukaryota</taxon>
        <taxon>Metazoa</taxon>
        <taxon>Ecdysozoa</taxon>
        <taxon>Arthropoda</taxon>
        <taxon>Hexapoda</taxon>
        <taxon>Insecta</taxon>
        <taxon>Pterygota</taxon>
        <taxon>Neoptera</taxon>
        <taxon>Endopterygota</taxon>
        <taxon>Hymenoptera</taxon>
        <taxon>Apocrita</taxon>
        <taxon>Proctotrupomorpha</taxon>
        <taxon>Chalcidoidea</taxon>
        <taxon>Aphelinidae</taxon>
        <taxon>Aphelininae</taxon>
        <taxon>Eretmocerus</taxon>
    </lineage>
</organism>